<gene>
    <name evidence="4" type="ORF">AAT16_02655</name>
    <name evidence="5" type="ORF">SAMN05216235_1993</name>
</gene>
<dbReference type="RefSeq" id="WP_046789408.1">
    <property type="nucleotide sequence ID" value="NZ_CP011366.1"/>
</dbReference>
<protein>
    <submittedName>
        <fullName evidence="5">CHAP domain-containing protein</fullName>
    </submittedName>
</protein>
<dbReference type="Pfam" id="PF05257">
    <property type="entry name" value="CHAP"/>
    <property type="match status" value="1"/>
</dbReference>
<keyword evidence="6" id="KW-1185">Reference proteome</keyword>
<evidence type="ECO:0000259" key="3">
    <source>
        <dbReference type="PROSITE" id="PS50911"/>
    </source>
</evidence>
<dbReference type="PROSITE" id="PS50911">
    <property type="entry name" value="CHAP"/>
    <property type="match status" value="1"/>
</dbReference>
<reference evidence="6" key="2">
    <citation type="submission" date="2015-04" db="EMBL/GenBank/DDBJ databases">
        <title>Complete genome sequence of Salinicoccus halodurans strain H3B36, isolated from the Qaidam basin of China.</title>
        <authorList>
            <person name="Ma Y."/>
            <person name="Jiang K."/>
            <person name="Xue Y."/>
        </authorList>
    </citation>
    <scope>NUCLEOTIDE SEQUENCE [LARGE SCALE GENOMIC DNA]</scope>
    <source>
        <strain evidence="6">H3B36</strain>
    </source>
</reference>
<feature type="chain" id="PRO_5044292020" evidence="2">
    <location>
        <begin position="25"/>
        <end position="228"/>
    </location>
</feature>
<dbReference type="InterPro" id="IPR007921">
    <property type="entry name" value="CHAP_dom"/>
</dbReference>
<feature type="region of interest" description="Disordered" evidence="1">
    <location>
        <begin position="65"/>
        <end position="89"/>
    </location>
</feature>
<evidence type="ECO:0000256" key="1">
    <source>
        <dbReference type="SAM" id="MobiDB-lite"/>
    </source>
</evidence>
<dbReference type="KEGG" id="shv:AAT16_02655"/>
<keyword evidence="2" id="KW-0732">Signal</keyword>
<evidence type="ECO:0000313" key="7">
    <source>
        <dbReference type="Proteomes" id="UP000183090"/>
    </source>
</evidence>
<evidence type="ECO:0000313" key="5">
    <source>
        <dbReference type="EMBL" id="SFK83869.1"/>
    </source>
</evidence>
<organism evidence="5 7">
    <name type="scientific">Salinicoccus halodurans</name>
    <dbReference type="NCBI Taxonomy" id="407035"/>
    <lineage>
        <taxon>Bacteria</taxon>
        <taxon>Bacillati</taxon>
        <taxon>Bacillota</taxon>
        <taxon>Bacilli</taxon>
        <taxon>Bacillales</taxon>
        <taxon>Staphylococcaceae</taxon>
        <taxon>Salinicoccus</taxon>
    </lineage>
</organism>
<dbReference type="Proteomes" id="UP000183090">
    <property type="component" value="Unassembled WGS sequence"/>
</dbReference>
<feature type="compositionally biased region" description="Low complexity" evidence="1">
    <location>
        <begin position="67"/>
        <end position="81"/>
    </location>
</feature>
<reference evidence="5 7" key="3">
    <citation type="submission" date="2016-10" db="EMBL/GenBank/DDBJ databases">
        <authorList>
            <person name="Varghese N."/>
            <person name="Submissions S."/>
        </authorList>
    </citation>
    <scope>NUCLEOTIDE SEQUENCE [LARGE SCALE GENOMIC DNA]</scope>
    <source>
        <strain evidence="5 7">CGMCC 1.6501</strain>
    </source>
</reference>
<proteinExistence type="predicted"/>
<dbReference type="AlphaFoldDB" id="A0A0F7HIT0"/>
<reference evidence="4 6" key="1">
    <citation type="journal article" date="2015" name="Int. J. Syst. Evol. Microbiol.">
        <title>Complete genome sequence of Salinicoccus halodurans H3B36, isolated from the Qaidam Basin in China.</title>
        <authorList>
            <person name="Jiang K."/>
            <person name="Xue Y."/>
            <person name="Ma Y."/>
        </authorList>
    </citation>
    <scope>NUCLEOTIDE SEQUENCE [LARGE SCALE GENOMIC DNA]</scope>
    <source>
        <strain evidence="4 6">H3B36</strain>
    </source>
</reference>
<dbReference type="Proteomes" id="UP000034029">
    <property type="component" value="Chromosome"/>
</dbReference>
<dbReference type="OrthoDB" id="2389353at2"/>
<name>A0A0F7HIT0_9STAP</name>
<evidence type="ECO:0000256" key="2">
    <source>
        <dbReference type="SAM" id="SignalP"/>
    </source>
</evidence>
<feature type="signal peptide" evidence="2">
    <location>
        <begin position="1"/>
        <end position="24"/>
    </location>
</feature>
<dbReference type="InterPro" id="IPR038765">
    <property type="entry name" value="Papain-like_cys_pep_sf"/>
</dbReference>
<evidence type="ECO:0000313" key="4">
    <source>
        <dbReference type="EMBL" id="AKG73216.1"/>
    </source>
</evidence>
<feature type="domain" description="Peptidase C51" evidence="3">
    <location>
        <begin position="99"/>
        <end position="228"/>
    </location>
</feature>
<dbReference type="EMBL" id="CP011366">
    <property type="protein sequence ID" value="AKG73216.1"/>
    <property type="molecule type" value="Genomic_DNA"/>
</dbReference>
<dbReference type="Gene3D" id="3.90.1720.10">
    <property type="entry name" value="endopeptidase domain like (from Nostoc punctiforme)"/>
    <property type="match status" value="1"/>
</dbReference>
<dbReference type="EMBL" id="FOTB01000004">
    <property type="protein sequence ID" value="SFK83869.1"/>
    <property type="molecule type" value="Genomic_DNA"/>
</dbReference>
<accession>A0A0F7HIT0</accession>
<dbReference type="SUPFAM" id="SSF54001">
    <property type="entry name" value="Cysteine proteinases"/>
    <property type="match status" value="1"/>
</dbReference>
<sequence length="228" mass="23740">MKKTLFSLATVTAITGVATGNAEAGGYSEGQDNTVNNTEQAAVSSVSNYESHSYSYDENGYTYSYGSQTSEETAAETSYEAPAVQEETPAVQEYDAPAAPAPQAPAPVDEAISSAANYYAYGDCTWHVFERLSEMGKSVSSSFGNASNWDNAAWGAGMTVDNSPSVGAIMQLDPGQGGAGSMGHVAVVEAVNADGSIQISEMNWNGGMGVESNRTVSAAEVSSYDFIH</sequence>
<evidence type="ECO:0000313" key="6">
    <source>
        <dbReference type="Proteomes" id="UP000034029"/>
    </source>
</evidence>